<dbReference type="NCBIfam" id="TIGR00724">
    <property type="entry name" value="urea_amlyse_rel"/>
    <property type="match status" value="1"/>
</dbReference>
<dbReference type="GO" id="GO:0004847">
    <property type="term" value="F:urea carboxylase activity"/>
    <property type="evidence" value="ECO:0007669"/>
    <property type="project" value="UniProtKB-EC"/>
</dbReference>
<dbReference type="RefSeq" id="WP_013344713.1">
    <property type="nucleotide sequence ID" value="NC_014541.1"/>
</dbReference>
<dbReference type="GeneID" id="67181431"/>
<evidence type="ECO:0000256" key="1">
    <source>
        <dbReference type="ARBA" id="ARBA00022741"/>
    </source>
</evidence>
<name>E1SWB8_FERBD</name>
<evidence type="ECO:0000313" key="5">
    <source>
        <dbReference type="EMBL" id="ADN75407.1"/>
    </source>
</evidence>
<organism evidence="5 6">
    <name type="scientific">Ferrimonas balearica (strain DSM 9799 / CCM 4581 / KCTC 23876 / PAT)</name>
    <dbReference type="NCBI Taxonomy" id="550540"/>
    <lineage>
        <taxon>Bacteria</taxon>
        <taxon>Pseudomonadati</taxon>
        <taxon>Pseudomonadota</taxon>
        <taxon>Gammaproteobacteria</taxon>
        <taxon>Alteromonadales</taxon>
        <taxon>Ferrimonadaceae</taxon>
        <taxon>Ferrimonas</taxon>
    </lineage>
</organism>
<accession>E1SWB8</accession>
<dbReference type="PANTHER" id="PTHR43309:SF3">
    <property type="entry name" value="5-OXOPROLINASE SUBUNIT C"/>
    <property type="match status" value="1"/>
</dbReference>
<dbReference type="InterPro" id="IPR029000">
    <property type="entry name" value="Cyclophilin-like_dom_sf"/>
</dbReference>
<keyword evidence="5" id="KW-0436">Ligase</keyword>
<dbReference type="PANTHER" id="PTHR43309">
    <property type="entry name" value="5-OXOPROLINASE SUBUNIT C"/>
    <property type="match status" value="1"/>
</dbReference>
<dbReference type="OrthoDB" id="9768696at2"/>
<evidence type="ECO:0000259" key="4">
    <source>
        <dbReference type="SMART" id="SM00797"/>
    </source>
</evidence>
<feature type="domain" description="Carboxyltransferase" evidence="4">
    <location>
        <begin position="24"/>
        <end position="304"/>
    </location>
</feature>
<proteinExistence type="predicted"/>
<evidence type="ECO:0000256" key="2">
    <source>
        <dbReference type="ARBA" id="ARBA00022801"/>
    </source>
</evidence>
<protein>
    <submittedName>
        <fullName evidence="5">Urea amidolyase related protein</fullName>
        <ecNumber evidence="5">6.3.4.6</ecNumber>
    </submittedName>
</protein>
<dbReference type="KEGG" id="fbl:Fbal_1198"/>
<dbReference type="EC" id="6.3.4.6" evidence="5"/>
<dbReference type="GO" id="GO:0016787">
    <property type="term" value="F:hydrolase activity"/>
    <property type="evidence" value="ECO:0007669"/>
    <property type="project" value="UniProtKB-KW"/>
</dbReference>
<sequence length="325" mass="34165">MSAHIISAGALTTVQDLGRTGFRHLGIPRSGAMDRLAAAIANLLLAQPAGAAVLEYNLVGPTIQFSRPTVISLTGGGVHARLNGLEVPMHQPIVVPAKARLAIGPLHYGCRGYLAIKGGWEVPAQLGSCATLVSAGLGGLDGRAIARDDALPYGEFHGPVPKGIGARVPRNNRSREAPAPIKVIAGPQADRIEGGLEALCERVYRLSADSDRMGCRLVGPALVQRDSHEPITEGAVPGAIQLPPDGQPIVLMADSQPTGGYPKVAVVTSVDLPKLAQARPGDPLRFVPISLAQARLQWQQRQADLNRLAIAVAHRWQEPVPCALI</sequence>
<dbReference type="InterPro" id="IPR003778">
    <property type="entry name" value="CT_A_B"/>
</dbReference>
<dbReference type="SUPFAM" id="SSF50891">
    <property type="entry name" value="Cyclophilin-like"/>
    <property type="match status" value="1"/>
</dbReference>
<dbReference type="STRING" id="550540.Fbal_1198"/>
<dbReference type="GO" id="GO:0016829">
    <property type="term" value="F:lyase activity"/>
    <property type="evidence" value="ECO:0007669"/>
    <property type="project" value="UniProtKB-KW"/>
</dbReference>
<dbReference type="Pfam" id="PF02626">
    <property type="entry name" value="CT_A_B"/>
    <property type="match status" value="1"/>
</dbReference>
<evidence type="ECO:0000313" key="6">
    <source>
        <dbReference type="Proteomes" id="UP000006683"/>
    </source>
</evidence>
<keyword evidence="1" id="KW-0547">Nucleotide-binding</keyword>
<evidence type="ECO:0000256" key="3">
    <source>
        <dbReference type="ARBA" id="ARBA00022840"/>
    </source>
</evidence>
<dbReference type="Gene3D" id="2.40.100.10">
    <property type="entry name" value="Cyclophilin-like"/>
    <property type="match status" value="1"/>
</dbReference>
<keyword evidence="2" id="KW-0378">Hydrolase</keyword>
<dbReference type="eggNOG" id="COG1984">
    <property type="taxonomic scope" value="Bacteria"/>
</dbReference>
<gene>
    <name evidence="5" type="ordered locus">Fbal_1198</name>
</gene>
<dbReference type="InterPro" id="IPR052708">
    <property type="entry name" value="PxpC"/>
</dbReference>
<reference evidence="5 6" key="1">
    <citation type="journal article" date="2010" name="Stand. Genomic Sci.">
        <title>Complete genome sequence of Ferrimonas balearica type strain (PAT).</title>
        <authorList>
            <person name="Nolan M."/>
            <person name="Sikorski J."/>
            <person name="Davenport K."/>
            <person name="Lucas S."/>
            <person name="Glavina Del Rio T."/>
            <person name="Tice H."/>
            <person name="Cheng J."/>
            <person name="Goodwin L."/>
            <person name="Pitluck S."/>
            <person name="Liolios K."/>
            <person name="Ivanova N."/>
            <person name="Mavromatis K."/>
            <person name="Ovchinnikova G."/>
            <person name="Pati A."/>
            <person name="Chen A."/>
            <person name="Palaniappan K."/>
            <person name="Land M."/>
            <person name="Hauser L."/>
            <person name="Chang Y."/>
            <person name="Jeffries C."/>
            <person name="Tapia R."/>
            <person name="Brettin T."/>
            <person name="Detter J."/>
            <person name="Han C."/>
            <person name="Yasawong M."/>
            <person name="Rohde M."/>
            <person name="Tindall B."/>
            <person name="Goker M."/>
            <person name="Woyke T."/>
            <person name="Bristow J."/>
            <person name="Eisen J."/>
            <person name="Markowitz V."/>
            <person name="Hugenholtz P."/>
            <person name="Kyrpides N."/>
            <person name="Klenk H."/>
            <person name="Lapidus A."/>
        </authorList>
    </citation>
    <scope>NUCLEOTIDE SEQUENCE [LARGE SCALE GENOMIC DNA]</scope>
    <source>
        <strain evidence="6">DSM 9799 / CCM 4581 / KCTC 23876 / PAT</strain>
    </source>
</reference>
<dbReference type="HOGENOM" id="CLU_028967_0_0_6"/>
<keyword evidence="6" id="KW-1185">Reference proteome</keyword>
<keyword evidence="3" id="KW-0067">ATP-binding</keyword>
<dbReference type="Proteomes" id="UP000006683">
    <property type="component" value="Chromosome"/>
</dbReference>
<dbReference type="EMBL" id="CP002209">
    <property type="protein sequence ID" value="ADN75407.1"/>
    <property type="molecule type" value="Genomic_DNA"/>
</dbReference>
<dbReference type="GO" id="GO:0005524">
    <property type="term" value="F:ATP binding"/>
    <property type="evidence" value="ECO:0007669"/>
    <property type="project" value="UniProtKB-KW"/>
</dbReference>
<dbReference type="SMART" id="SM00797">
    <property type="entry name" value="AHS2"/>
    <property type="match status" value="1"/>
</dbReference>
<dbReference type="AlphaFoldDB" id="E1SWB8"/>
<keyword evidence="5" id="KW-0456">Lyase</keyword>